<keyword evidence="2" id="KW-1185">Reference proteome</keyword>
<dbReference type="EMBL" id="JBHPBY010000013">
    <property type="protein sequence ID" value="MFC1848933.1"/>
    <property type="molecule type" value="Genomic_DNA"/>
</dbReference>
<evidence type="ECO:0000313" key="1">
    <source>
        <dbReference type="EMBL" id="MFC1848933.1"/>
    </source>
</evidence>
<evidence type="ECO:0000313" key="2">
    <source>
        <dbReference type="Proteomes" id="UP001594351"/>
    </source>
</evidence>
<sequence length="182" mass="20308">MFNFELYMVSESYQPYINQTLVEAINYVSPDQAVIIPGGSITSTDGSYKIDHISSNNATFVVQCPGYNHQNIIVRELNPGEERGNVNHICIPRTDFIVSGTVIDGSILEPINDVIVTFLEIDGTERGSAITNENGLFEIKGLKKSEYMVVFHKNNYKFYKIPALSVNKNVSDLGNINLDPEK</sequence>
<dbReference type="SUPFAM" id="SSF49464">
    <property type="entry name" value="Carboxypeptidase regulatory domain-like"/>
    <property type="match status" value="1"/>
</dbReference>
<dbReference type="Gene3D" id="2.60.40.1120">
    <property type="entry name" value="Carboxypeptidase-like, regulatory domain"/>
    <property type="match status" value="1"/>
</dbReference>
<dbReference type="InterPro" id="IPR008969">
    <property type="entry name" value="CarboxyPept-like_regulatory"/>
</dbReference>
<protein>
    <submittedName>
        <fullName evidence="1">Carboxypeptidase-like regulatory domain-containing protein</fullName>
    </submittedName>
</protein>
<name>A0ABV6YRW5_UNCC1</name>
<reference evidence="1 2" key="1">
    <citation type="submission" date="2024-09" db="EMBL/GenBank/DDBJ databases">
        <title>Laminarin stimulates single cell rates of sulfate reduction while oxygen inhibits transcriptomic activity in coastal marine sediment.</title>
        <authorList>
            <person name="Lindsay M."/>
            <person name="Orcutt B."/>
            <person name="Emerson D."/>
            <person name="Stepanauskas R."/>
            <person name="D'Angelo T."/>
        </authorList>
    </citation>
    <scope>NUCLEOTIDE SEQUENCE [LARGE SCALE GENOMIC DNA]</scope>
    <source>
        <strain evidence="1">SAG AM-311-K15</strain>
    </source>
</reference>
<organism evidence="1 2">
    <name type="scientific">candidate division CSSED10-310 bacterium</name>
    <dbReference type="NCBI Taxonomy" id="2855610"/>
    <lineage>
        <taxon>Bacteria</taxon>
        <taxon>Bacteria division CSSED10-310</taxon>
    </lineage>
</organism>
<accession>A0ABV6YRW5</accession>
<proteinExistence type="predicted"/>
<comment type="caution">
    <text evidence="1">The sequence shown here is derived from an EMBL/GenBank/DDBJ whole genome shotgun (WGS) entry which is preliminary data.</text>
</comment>
<gene>
    <name evidence="1" type="ORF">ACFL27_01880</name>
</gene>
<dbReference type="Proteomes" id="UP001594351">
    <property type="component" value="Unassembled WGS sequence"/>
</dbReference>